<dbReference type="Gene3D" id="4.10.240.10">
    <property type="entry name" value="Zn(2)-C6 fungal-type DNA-binding domain"/>
    <property type="match status" value="1"/>
</dbReference>
<evidence type="ECO:0000256" key="6">
    <source>
        <dbReference type="SAM" id="MobiDB-lite"/>
    </source>
</evidence>
<feature type="region of interest" description="Disordered" evidence="6">
    <location>
        <begin position="548"/>
        <end position="574"/>
    </location>
</feature>
<evidence type="ECO:0000256" key="3">
    <source>
        <dbReference type="ARBA" id="ARBA00023125"/>
    </source>
</evidence>
<feature type="compositionally biased region" description="Polar residues" evidence="6">
    <location>
        <begin position="163"/>
        <end position="172"/>
    </location>
</feature>
<dbReference type="GO" id="GO:0008270">
    <property type="term" value="F:zinc ion binding"/>
    <property type="evidence" value="ECO:0007669"/>
    <property type="project" value="InterPro"/>
</dbReference>
<reference evidence="8 9" key="1">
    <citation type="submission" date="2014-09" db="EMBL/GenBank/DDBJ databases">
        <authorList>
            <person name="Magalhaes I.L.F."/>
            <person name="Oliveira U."/>
            <person name="Santos F.R."/>
            <person name="Vidigal T.H.D.A."/>
            <person name="Brescovit A.D."/>
            <person name="Santos A.J."/>
        </authorList>
    </citation>
    <scope>NUCLEOTIDE SEQUENCE [LARGE SCALE GENOMIC DNA]</scope>
</reference>
<dbReference type="GO" id="GO:0000981">
    <property type="term" value="F:DNA-binding transcription factor activity, RNA polymerase II-specific"/>
    <property type="evidence" value="ECO:0007669"/>
    <property type="project" value="InterPro"/>
</dbReference>
<dbReference type="PROSITE" id="PS50048">
    <property type="entry name" value="ZN2_CY6_FUNGAL_2"/>
    <property type="match status" value="1"/>
</dbReference>
<dbReference type="GO" id="GO:0005634">
    <property type="term" value="C:nucleus"/>
    <property type="evidence" value="ECO:0007669"/>
    <property type="project" value="UniProtKB-SubCell"/>
</dbReference>
<dbReference type="SUPFAM" id="SSF57701">
    <property type="entry name" value="Zn2/Cys6 DNA-binding domain"/>
    <property type="match status" value="1"/>
</dbReference>
<dbReference type="GO" id="GO:0043565">
    <property type="term" value="F:sequence-specific DNA binding"/>
    <property type="evidence" value="ECO:0007669"/>
    <property type="project" value="TreeGrafter"/>
</dbReference>
<evidence type="ECO:0000256" key="1">
    <source>
        <dbReference type="ARBA" id="ARBA00004123"/>
    </source>
</evidence>
<proteinExistence type="predicted"/>
<evidence type="ECO:0000256" key="5">
    <source>
        <dbReference type="ARBA" id="ARBA00023242"/>
    </source>
</evidence>
<evidence type="ECO:0000256" key="2">
    <source>
        <dbReference type="ARBA" id="ARBA00023015"/>
    </source>
</evidence>
<keyword evidence="9" id="KW-1185">Reference proteome</keyword>
<feature type="region of interest" description="Disordered" evidence="6">
    <location>
        <begin position="478"/>
        <end position="517"/>
    </location>
</feature>
<dbReference type="EMBL" id="CCYA01000230">
    <property type="protein sequence ID" value="CEH13747.1"/>
    <property type="molecule type" value="Genomic_DNA"/>
</dbReference>
<feature type="compositionally biased region" description="Low complexity" evidence="6">
    <location>
        <begin position="639"/>
        <end position="656"/>
    </location>
</feature>
<dbReference type="GO" id="GO:0045944">
    <property type="term" value="P:positive regulation of transcription by RNA polymerase II"/>
    <property type="evidence" value="ECO:0007669"/>
    <property type="project" value="TreeGrafter"/>
</dbReference>
<organism evidence="8 9">
    <name type="scientific">Ceraceosorus bombacis</name>
    <dbReference type="NCBI Taxonomy" id="401625"/>
    <lineage>
        <taxon>Eukaryota</taxon>
        <taxon>Fungi</taxon>
        <taxon>Dikarya</taxon>
        <taxon>Basidiomycota</taxon>
        <taxon>Ustilaginomycotina</taxon>
        <taxon>Exobasidiomycetes</taxon>
        <taxon>Ceraceosorales</taxon>
        <taxon>Ceraceosoraceae</taxon>
        <taxon>Ceraceosorus</taxon>
    </lineage>
</organism>
<protein>
    <submittedName>
        <fullName evidence="8">TRANSCRIPTION FACTOR PDR1-RELATED</fullName>
    </submittedName>
</protein>
<dbReference type="STRING" id="401625.A0A0P1BDT8"/>
<evidence type="ECO:0000313" key="9">
    <source>
        <dbReference type="Proteomes" id="UP000054845"/>
    </source>
</evidence>
<keyword evidence="2" id="KW-0805">Transcription regulation</keyword>
<keyword evidence="4" id="KW-0804">Transcription</keyword>
<feature type="compositionally biased region" description="Polar residues" evidence="6">
    <location>
        <begin position="360"/>
        <end position="377"/>
    </location>
</feature>
<dbReference type="InterPro" id="IPR001138">
    <property type="entry name" value="Zn2Cys6_DnaBD"/>
</dbReference>
<evidence type="ECO:0000313" key="8">
    <source>
        <dbReference type="EMBL" id="CEH13747.1"/>
    </source>
</evidence>
<dbReference type="InterPro" id="IPR036864">
    <property type="entry name" value="Zn2-C6_fun-type_DNA-bd_sf"/>
</dbReference>
<dbReference type="PANTHER" id="PTHR47540:SF4">
    <property type="entry name" value="TRANSCRIPTION FACTOR RGLT"/>
    <property type="match status" value="1"/>
</dbReference>
<feature type="region of interest" description="Disordered" evidence="6">
    <location>
        <begin position="639"/>
        <end position="667"/>
    </location>
</feature>
<feature type="region of interest" description="Disordered" evidence="6">
    <location>
        <begin position="716"/>
        <end position="743"/>
    </location>
</feature>
<feature type="compositionally biased region" description="Low complexity" evidence="6">
    <location>
        <begin position="495"/>
        <end position="511"/>
    </location>
</feature>
<dbReference type="InterPro" id="IPR051711">
    <property type="entry name" value="Stress_Response_Reg"/>
</dbReference>
<accession>A0A0P1BDT8</accession>
<feature type="compositionally biased region" description="Basic residues" evidence="6">
    <location>
        <begin position="80"/>
        <end position="91"/>
    </location>
</feature>
<evidence type="ECO:0000259" key="7">
    <source>
        <dbReference type="PROSITE" id="PS50048"/>
    </source>
</evidence>
<feature type="compositionally biased region" description="Basic and acidic residues" evidence="6">
    <location>
        <begin position="138"/>
        <end position="147"/>
    </location>
</feature>
<comment type="subcellular location">
    <subcellularLocation>
        <location evidence="1">Nucleus</location>
    </subcellularLocation>
</comment>
<dbReference type="Pfam" id="PF00172">
    <property type="entry name" value="Zn_clus"/>
    <property type="match status" value="1"/>
</dbReference>
<dbReference type="PROSITE" id="PS00463">
    <property type="entry name" value="ZN2_CY6_FUNGAL_1"/>
    <property type="match status" value="1"/>
</dbReference>
<keyword evidence="5" id="KW-0539">Nucleus</keyword>
<feature type="domain" description="Zn(2)-C6 fungal-type" evidence="7">
    <location>
        <begin position="49"/>
        <end position="78"/>
    </location>
</feature>
<feature type="region of interest" description="Disordered" evidence="6">
    <location>
        <begin position="80"/>
        <end position="224"/>
    </location>
</feature>
<feature type="compositionally biased region" description="Low complexity" evidence="6">
    <location>
        <begin position="196"/>
        <end position="224"/>
    </location>
</feature>
<feature type="region of interest" description="Disordered" evidence="6">
    <location>
        <begin position="1"/>
        <end position="32"/>
    </location>
</feature>
<dbReference type="PANTHER" id="PTHR47540">
    <property type="entry name" value="THIAMINE REPRESSIBLE GENES REGULATORY PROTEIN THI5"/>
    <property type="match status" value="1"/>
</dbReference>
<feature type="compositionally biased region" description="Polar residues" evidence="6">
    <location>
        <begin position="478"/>
        <end position="494"/>
    </location>
</feature>
<dbReference type="AlphaFoldDB" id="A0A0P1BDT8"/>
<dbReference type="SMART" id="SM00066">
    <property type="entry name" value="GAL4"/>
    <property type="match status" value="1"/>
</dbReference>
<dbReference type="OrthoDB" id="39175at2759"/>
<name>A0A0P1BDT8_9BASI</name>
<feature type="compositionally biased region" description="Polar residues" evidence="6">
    <location>
        <begin position="549"/>
        <end position="569"/>
    </location>
</feature>
<feature type="region of interest" description="Disordered" evidence="6">
    <location>
        <begin position="358"/>
        <end position="407"/>
    </location>
</feature>
<sequence>MPGSSSGLPKKLHGAAGSSEIKRSGVDAPAREVTLTNLPPNAVLPPRSACESCRSRKLKCDGSAKCARCIEEGKDCVYKIRKPIGRPKKRKGAENDMEDEPRPSPSSLNGGAQRANGKMSGHLPSSAGPLSHTLNGEEGSKKQRSDNRQSVPVASPGYPATPSHEQPSQGGPFQSPRAPYGLSQVPAEWDHRHPGAASSGTTSTATTASSQASPWSSMSSADTSLNSEAGFPHLGAAGGLATADSASPNLDNLAVAAFLNSLDTLEIGSSDGLTIGMINAWPDPLATANEAFMSNGAPSSSSATAAVVPTTRHSSAMDKDVSYAVPADFSWWNPTWLDQTAGSSHSAAAQNLLVSEATREGQQQHMKGSSGSISTLGPTGGTLEPAWESPRSWPRGVDGGMGQGELRTSEGVFVGTGWQGHGRLREEVTQGDSVSQQPSPASTSIVTASANAIKDEQCPVTGAPGCCCGAQEASLRTGNESLTPETAKGSKSTPSVAGSRSSHSHSSSSKSSGHRVHCVPNPSGKGCTCLCDVSVALLSVRATLRAADQTVSSSSQSQHPDGRSSSGSANYDAARERGQTLHLTLSASQAVSAQCACSADCPTCRSDPSTKMSAGLLISTALQIYARAVSTLRQGFGLSSGTASSTTTATQGSAGAPTPEWDIRIGSYRPSPVNARRIALFAMRCELKDLRDALGKVSAAADRRTNLVEPIANRLEQSQSQGSERADAHQASTNGELDDEESINPVDQLVIRKLHSQLGELLRTVEELSTGEGSL</sequence>
<evidence type="ECO:0000256" key="4">
    <source>
        <dbReference type="ARBA" id="ARBA00023163"/>
    </source>
</evidence>
<dbReference type="Proteomes" id="UP000054845">
    <property type="component" value="Unassembled WGS sequence"/>
</dbReference>
<keyword evidence="3" id="KW-0238">DNA-binding</keyword>
<dbReference type="CDD" id="cd00067">
    <property type="entry name" value="GAL4"/>
    <property type="match status" value="1"/>
</dbReference>